<dbReference type="PANTHER" id="PTHR37784">
    <property type="entry name" value="PROTEIN MSN1"/>
    <property type="match status" value="1"/>
</dbReference>
<dbReference type="EMBL" id="JAEPRB010000324">
    <property type="protein sequence ID" value="KAG2217136.1"/>
    <property type="molecule type" value="Genomic_DNA"/>
</dbReference>
<dbReference type="InterPro" id="IPR022210">
    <property type="entry name" value="TF_GCR1-like"/>
</dbReference>
<dbReference type="OrthoDB" id="125800at2759"/>
<feature type="domain" description="Transcription activator GCR1-like" evidence="2">
    <location>
        <begin position="677"/>
        <end position="752"/>
    </location>
</feature>
<dbReference type="Pfam" id="PF16787">
    <property type="entry name" value="NDC10_II"/>
    <property type="match status" value="1"/>
</dbReference>
<feature type="compositionally biased region" description="Acidic residues" evidence="1">
    <location>
        <begin position="112"/>
        <end position="131"/>
    </location>
</feature>
<evidence type="ECO:0000256" key="1">
    <source>
        <dbReference type="SAM" id="MobiDB-lite"/>
    </source>
</evidence>
<dbReference type="GO" id="GO:0060963">
    <property type="term" value="P:positive regulation of ribosomal protein gene transcription by RNA polymerase II"/>
    <property type="evidence" value="ECO:0007669"/>
    <property type="project" value="TreeGrafter"/>
</dbReference>
<dbReference type="InterPro" id="IPR052146">
    <property type="entry name" value="HOT1"/>
</dbReference>
<dbReference type="Proteomes" id="UP000646827">
    <property type="component" value="Unassembled WGS sequence"/>
</dbReference>
<sequence>MPRPQKQHRQRRQNNAAGSSTRREDIHQAQLEQQLEDAVVHTNEMAKSLQPKATKSAYKPKQKEFKEWCKEKGFSRITRYQVTGKKLNLFLQEKVLGRERRTPGRRKRNTEEMENEELSDGSGDSDGDGNGDQELHLENDDEEEMDQVENLSPQEQESIRLIGFSTIDQYVSAITALYNEQLTAGVNVMENQPRINAVKNLLKNARILDRQKRRDNYEDRAAGTIFDGYSTTEKLAQVVDYFLRKDRSEHYRNAMMLLLVHHCLLRGENVRSLDLPDAQTLSLEGEGVTPDIECHALVILINHGKTNKFGKPQYGSCIRNDDIKTCPWMTLALYLFHRWIVVQEPFPNMTKPESWYNIKLCKGDNVDNTKEMQPKAHYDAIEKGFKACHIHSMAKTHAGRQSGAKMADIRGAGESDIRRAGRWTNDALESAYLTNLPRALLRVMAGFHKDGGRFYLRRAIEKPDPELCHKVFPMVEVWQERINRGREHGDQSIAADGFLQMLRQLSVVFLQDSVPLQELYPCLSIWNAPLFQDPQYITFKNKLTRSMNEAPTPQDLTLQMAMPLMHDYVRAMHTDVSAHLASLTHNIEQQSQRTSQFLDDLLSCRAPFSLQVDPSYIQNSHQSFTPSAPSTSLPITTNTAAINRTISNVGIPAQHTNNTPTNNVITTSSTADDPPHYKMSRGITNLYDLWREWHTGLSGSPAVFELERTWKTKWRRGDDKWVNGRATIICEIQAYQEKYELTPEAALKEIDDRCIVLGNKSINWMYENRTKWTTRVEE</sequence>
<evidence type="ECO:0000313" key="4">
    <source>
        <dbReference type="EMBL" id="KAG2217136.1"/>
    </source>
</evidence>
<evidence type="ECO:0008006" key="6">
    <source>
        <dbReference type="Google" id="ProtNLM"/>
    </source>
</evidence>
<name>A0A8H7RTZ3_9FUNG</name>
<dbReference type="SUPFAM" id="SSF56349">
    <property type="entry name" value="DNA breaking-rejoining enzymes"/>
    <property type="match status" value="1"/>
</dbReference>
<dbReference type="InterPro" id="IPR038279">
    <property type="entry name" value="Ndc10_dom2_sf"/>
</dbReference>
<dbReference type="GO" id="GO:0000978">
    <property type="term" value="F:RNA polymerase II cis-regulatory region sequence-specific DNA binding"/>
    <property type="evidence" value="ECO:0007669"/>
    <property type="project" value="TreeGrafter"/>
</dbReference>
<feature type="compositionally biased region" description="Basic residues" evidence="1">
    <location>
        <begin position="1"/>
        <end position="12"/>
    </location>
</feature>
<feature type="domain" description="Ndc10" evidence="3">
    <location>
        <begin position="232"/>
        <end position="536"/>
    </location>
</feature>
<feature type="region of interest" description="Disordered" evidence="1">
    <location>
        <begin position="100"/>
        <end position="135"/>
    </location>
</feature>
<dbReference type="GO" id="GO:0000981">
    <property type="term" value="F:DNA-binding transcription factor activity, RNA polymerase II-specific"/>
    <property type="evidence" value="ECO:0007669"/>
    <property type="project" value="TreeGrafter"/>
</dbReference>
<evidence type="ECO:0000313" key="5">
    <source>
        <dbReference type="Proteomes" id="UP000646827"/>
    </source>
</evidence>
<protein>
    <recommendedName>
        <fullName evidence="6">Transcription activator GCR1-like domain-containing protein</fullName>
    </recommendedName>
</protein>
<feature type="region of interest" description="Disordered" evidence="1">
    <location>
        <begin position="1"/>
        <end position="27"/>
    </location>
</feature>
<proteinExistence type="predicted"/>
<feature type="region of interest" description="Disordered" evidence="1">
    <location>
        <begin position="651"/>
        <end position="673"/>
    </location>
</feature>
<accession>A0A8H7RTZ3</accession>
<reference evidence="4 5" key="1">
    <citation type="submission" date="2020-12" db="EMBL/GenBank/DDBJ databases">
        <title>Metabolic potential, ecology and presence of endohyphal bacteria is reflected in genomic diversity of Mucoromycotina.</title>
        <authorList>
            <person name="Muszewska A."/>
            <person name="Okrasinska A."/>
            <person name="Steczkiewicz K."/>
            <person name="Drgas O."/>
            <person name="Orlowska M."/>
            <person name="Perlinska-Lenart U."/>
            <person name="Aleksandrzak-Piekarczyk T."/>
            <person name="Szatraj K."/>
            <person name="Zielenkiewicz U."/>
            <person name="Pilsyk S."/>
            <person name="Malc E."/>
            <person name="Mieczkowski P."/>
            <person name="Kruszewska J.S."/>
            <person name="Biernat P."/>
            <person name="Pawlowska J."/>
        </authorList>
    </citation>
    <scope>NUCLEOTIDE SEQUENCE [LARGE SCALE GENOMIC DNA]</scope>
    <source>
        <strain evidence="4 5">CBS 142.35</strain>
    </source>
</reference>
<dbReference type="AlphaFoldDB" id="A0A8H7RTZ3"/>
<keyword evidence="5" id="KW-1185">Reference proteome</keyword>
<organism evidence="4 5">
    <name type="scientific">Circinella minor</name>
    <dbReference type="NCBI Taxonomy" id="1195481"/>
    <lineage>
        <taxon>Eukaryota</taxon>
        <taxon>Fungi</taxon>
        <taxon>Fungi incertae sedis</taxon>
        <taxon>Mucoromycota</taxon>
        <taxon>Mucoromycotina</taxon>
        <taxon>Mucoromycetes</taxon>
        <taxon>Mucorales</taxon>
        <taxon>Lichtheimiaceae</taxon>
        <taxon>Circinella</taxon>
    </lineage>
</organism>
<evidence type="ECO:0000259" key="2">
    <source>
        <dbReference type="Pfam" id="PF12550"/>
    </source>
</evidence>
<dbReference type="InterPro" id="IPR031872">
    <property type="entry name" value="NDC10_II"/>
</dbReference>
<gene>
    <name evidence="4" type="ORF">INT45_008851</name>
</gene>
<comment type="caution">
    <text evidence="4">The sequence shown here is derived from an EMBL/GenBank/DDBJ whole genome shotgun (WGS) entry which is preliminary data.</text>
</comment>
<dbReference type="Gene3D" id="1.10.443.20">
    <property type="entry name" value="Centromere DNA-binding protein complex CBF3 subunit, domain 2"/>
    <property type="match status" value="1"/>
</dbReference>
<dbReference type="InterPro" id="IPR011010">
    <property type="entry name" value="DNA_brk_join_enz"/>
</dbReference>
<dbReference type="PANTHER" id="PTHR37784:SF2">
    <property type="entry name" value="HIGH-OSMOLARITY-INDUCED TRANSCRIPTION PROTEIN 1"/>
    <property type="match status" value="1"/>
</dbReference>
<evidence type="ECO:0000259" key="3">
    <source>
        <dbReference type="Pfam" id="PF16787"/>
    </source>
</evidence>
<dbReference type="Pfam" id="PF12550">
    <property type="entry name" value="GCR1_C"/>
    <property type="match status" value="1"/>
</dbReference>
<feature type="region of interest" description="Disordered" evidence="1">
    <location>
        <begin position="42"/>
        <end position="61"/>
    </location>
</feature>
<feature type="compositionally biased region" description="Low complexity" evidence="1">
    <location>
        <begin position="656"/>
        <end position="670"/>
    </location>
</feature>